<gene>
    <name evidence="3" type="ORF">HG543_01375</name>
</gene>
<dbReference type="Proteomes" id="UP000518300">
    <property type="component" value="Unassembled WGS sequence"/>
</dbReference>
<name>A0A848L479_9BACT</name>
<keyword evidence="1" id="KW-0472">Membrane</keyword>
<keyword evidence="2" id="KW-0732">Signal</keyword>
<protein>
    <recommendedName>
        <fullName evidence="5">Major facilitator superfamily (MFS) profile domain-containing protein</fullName>
    </recommendedName>
</protein>
<evidence type="ECO:0000256" key="1">
    <source>
        <dbReference type="SAM" id="Phobius"/>
    </source>
</evidence>
<keyword evidence="1" id="KW-1133">Transmembrane helix</keyword>
<dbReference type="RefSeq" id="WP_169342795.1">
    <property type="nucleotide sequence ID" value="NZ_JABBJJ010000004.1"/>
</dbReference>
<sequence>MHTLLLLSAVLFSLPPAADAPIPARLEALPALTLPDSQRGTLHLLDTKSFDEDYTQNTGSRVVFELLAGIGTSTAISAASYLVLTEYPRFELMVTSLLLLAVGPGLAVSLTGEAMDGRGSHNYAMLGSVMGFMAPALLGTVLVLGCESHGSTPFNELSQCSPLLIPLALAIGLLPAVGATLAYETSAPRSWLSQGHASGSAPPAPRFVPVLTLTGRGLGGTVGIAGSL</sequence>
<reference evidence="3 4" key="1">
    <citation type="submission" date="2020-04" db="EMBL/GenBank/DDBJ databases">
        <title>Draft genome of Pyxidicoccus fallax type strain.</title>
        <authorList>
            <person name="Whitworth D.E."/>
        </authorList>
    </citation>
    <scope>NUCLEOTIDE SEQUENCE [LARGE SCALE GENOMIC DNA]</scope>
    <source>
        <strain evidence="3 4">DSM 14698</strain>
    </source>
</reference>
<proteinExistence type="predicted"/>
<dbReference type="EMBL" id="JABBJJ010000004">
    <property type="protein sequence ID" value="NMO13514.1"/>
    <property type="molecule type" value="Genomic_DNA"/>
</dbReference>
<feature type="transmembrane region" description="Helical" evidence="1">
    <location>
        <begin position="123"/>
        <end position="143"/>
    </location>
</feature>
<accession>A0A848L479</accession>
<dbReference type="AlphaFoldDB" id="A0A848L479"/>
<feature type="signal peptide" evidence="2">
    <location>
        <begin position="1"/>
        <end position="20"/>
    </location>
</feature>
<evidence type="ECO:0000256" key="2">
    <source>
        <dbReference type="SAM" id="SignalP"/>
    </source>
</evidence>
<feature type="chain" id="PRO_5032851431" description="Major facilitator superfamily (MFS) profile domain-containing protein" evidence="2">
    <location>
        <begin position="21"/>
        <end position="228"/>
    </location>
</feature>
<evidence type="ECO:0000313" key="4">
    <source>
        <dbReference type="Proteomes" id="UP000518300"/>
    </source>
</evidence>
<evidence type="ECO:0008006" key="5">
    <source>
        <dbReference type="Google" id="ProtNLM"/>
    </source>
</evidence>
<evidence type="ECO:0000313" key="3">
    <source>
        <dbReference type="EMBL" id="NMO13514.1"/>
    </source>
</evidence>
<feature type="transmembrane region" description="Helical" evidence="1">
    <location>
        <begin position="92"/>
        <end position="111"/>
    </location>
</feature>
<feature type="transmembrane region" description="Helical" evidence="1">
    <location>
        <begin position="163"/>
        <end position="183"/>
    </location>
</feature>
<comment type="caution">
    <text evidence="3">The sequence shown here is derived from an EMBL/GenBank/DDBJ whole genome shotgun (WGS) entry which is preliminary data.</text>
</comment>
<organism evidence="3 4">
    <name type="scientific">Pyxidicoccus fallax</name>
    <dbReference type="NCBI Taxonomy" id="394095"/>
    <lineage>
        <taxon>Bacteria</taxon>
        <taxon>Pseudomonadati</taxon>
        <taxon>Myxococcota</taxon>
        <taxon>Myxococcia</taxon>
        <taxon>Myxococcales</taxon>
        <taxon>Cystobacterineae</taxon>
        <taxon>Myxococcaceae</taxon>
        <taxon>Pyxidicoccus</taxon>
    </lineage>
</organism>
<keyword evidence="4" id="KW-1185">Reference proteome</keyword>
<keyword evidence="1" id="KW-0812">Transmembrane</keyword>